<dbReference type="Proteomes" id="UP001165740">
    <property type="component" value="Chromosome 9"/>
</dbReference>
<evidence type="ECO:0000313" key="4">
    <source>
        <dbReference type="Proteomes" id="UP001165740"/>
    </source>
</evidence>
<keyword evidence="2" id="KW-0378">Hydrolase</keyword>
<dbReference type="OrthoDB" id="10261598at2759"/>
<dbReference type="PANTHER" id="PTHR10858:SF23">
    <property type="entry name" value="DEOXYRIBONUCLEASE II"/>
    <property type="match status" value="1"/>
</dbReference>
<feature type="signal peptide" evidence="3">
    <location>
        <begin position="1"/>
        <end position="16"/>
    </location>
</feature>
<reference evidence="5" key="1">
    <citation type="submission" date="2025-08" db="UniProtKB">
        <authorList>
            <consortium name="RefSeq"/>
        </authorList>
    </citation>
    <scope>IDENTIFICATION</scope>
</reference>
<dbReference type="CDD" id="cd09121">
    <property type="entry name" value="PLDc_DNaseII_2"/>
    <property type="match status" value="1"/>
</dbReference>
<dbReference type="RefSeq" id="XP_055895839.1">
    <property type="nucleotide sequence ID" value="XM_056039864.1"/>
</dbReference>
<feature type="chain" id="PRO_5040795511" evidence="3">
    <location>
        <begin position="17"/>
        <end position="364"/>
    </location>
</feature>
<evidence type="ECO:0000313" key="5">
    <source>
        <dbReference type="RefSeq" id="XP_055895839.1"/>
    </source>
</evidence>
<dbReference type="CDD" id="cd09120">
    <property type="entry name" value="PLDc_DNaseII_1"/>
    <property type="match status" value="1"/>
</dbReference>
<dbReference type="GO" id="GO:0004531">
    <property type="term" value="F:deoxyribonuclease II activity"/>
    <property type="evidence" value="ECO:0007669"/>
    <property type="project" value="InterPro"/>
</dbReference>
<dbReference type="GO" id="GO:0006309">
    <property type="term" value="P:apoptotic DNA fragmentation"/>
    <property type="evidence" value="ECO:0007669"/>
    <property type="project" value="TreeGrafter"/>
</dbReference>
<dbReference type="GeneID" id="106077106"/>
<sequence length="364" mass="40892">MKVIAILSAMLACVECLRCLNSNGQNVDWFSVYKSALIRKVPKFQKGLGFFYLDEDNSTWTLSEATIADSGTPVANTVTQIYTSARSSWMYLLYNDEPPSGTSQSLKGHTKGVVAFDKTSGFWLVHSVPNFPPPTSGSYSWNYNGSKYGQIFLCITFPYSQLGQIAYQLFMNRPHVYDSNIPYQIAADYPLLQQIVMGKRPTSPPWYNVTQLTSLNGQNFLSFAKADEFDKDLYDSLVAPKLQTSLKVETWLNGQGTKLPSDCTSTYKVRNIRDVALSAQANFNETKDHSKWAISDQESSTIQFISEKFQVQRHRIQSSPWVCVADINRMESQFKRGGGALCLQHQGVWTSFNNAIAKCDSCQP</sequence>
<name>A0A9W3B8E9_BIOGL</name>
<accession>A0A9W3B8E9</accession>
<keyword evidence="4" id="KW-1185">Reference proteome</keyword>
<evidence type="ECO:0000256" key="1">
    <source>
        <dbReference type="ARBA" id="ARBA00007527"/>
    </source>
</evidence>
<organism evidence="4 5">
    <name type="scientific">Biomphalaria glabrata</name>
    <name type="common">Bloodfluke planorb</name>
    <name type="synonym">Freshwater snail</name>
    <dbReference type="NCBI Taxonomy" id="6526"/>
    <lineage>
        <taxon>Eukaryota</taxon>
        <taxon>Metazoa</taxon>
        <taxon>Spiralia</taxon>
        <taxon>Lophotrochozoa</taxon>
        <taxon>Mollusca</taxon>
        <taxon>Gastropoda</taxon>
        <taxon>Heterobranchia</taxon>
        <taxon>Euthyneura</taxon>
        <taxon>Panpulmonata</taxon>
        <taxon>Hygrophila</taxon>
        <taxon>Lymnaeoidea</taxon>
        <taxon>Planorbidae</taxon>
        <taxon>Biomphalaria</taxon>
    </lineage>
</organism>
<comment type="similarity">
    <text evidence="1">Belongs to the DNase II family.</text>
</comment>
<evidence type="ECO:0000256" key="2">
    <source>
        <dbReference type="ARBA" id="ARBA00022801"/>
    </source>
</evidence>
<keyword evidence="3" id="KW-0732">Signal</keyword>
<proteinExistence type="inferred from homology"/>
<dbReference type="OMA" id="NLPNSCE"/>
<dbReference type="Pfam" id="PF03265">
    <property type="entry name" value="DNase_II"/>
    <property type="match status" value="1"/>
</dbReference>
<evidence type="ECO:0000256" key="3">
    <source>
        <dbReference type="SAM" id="SignalP"/>
    </source>
</evidence>
<dbReference type="InterPro" id="IPR004947">
    <property type="entry name" value="DNase_II"/>
</dbReference>
<protein>
    <submittedName>
        <fullName evidence="5">Plancitoxin-1-like isoform X1</fullName>
    </submittedName>
</protein>
<gene>
    <name evidence="5" type="primary">LOC106077106</name>
</gene>
<dbReference type="AlphaFoldDB" id="A0A9W3B8E9"/>
<dbReference type="PANTHER" id="PTHR10858">
    <property type="entry name" value="DEOXYRIBONUCLEASE II"/>
    <property type="match status" value="1"/>
</dbReference>